<name>A0A7K1V8Y5_9NOCA</name>
<proteinExistence type="predicted"/>
<protein>
    <recommendedName>
        <fullName evidence="4">Secreted protein</fullName>
    </recommendedName>
</protein>
<comment type="caution">
    <text evidence="2">The sequence shown here is derived from an EMBL/GenBank/DDBJ whole genome shotgun (WGS) entry which is preliminary data.</text>
</comment>
<evidence type="ECO:0000313" key="2">
    <source>
        <dbReference type="EMBL" id="MVU82568.1"/>
    </source>
</evidence>
<sequence length="137" mass="14372">MKNIRSTARLGVTMAALAVGAVGFAPVVSADGTATPVVNDCTSYHAVIEPSRLLIACGDGTVTVKDITWTSWGPDTAEGDGTEYRVVCSPSCAGGHEENKPTHITLRKVSEPGDYFGEVVISDLNGNPETWPMTAPH</sequence>
<dbReference type="AlphaFoldDB" id="A0A7K1V8Y5"/>
<dbReference type="EMBL" id="WRPP01000010">
    <property type="protein sequence ID" value="MVU82568.1"/>
    <property type="molecule type" value="Genomic_DNA"/>
</dbReference>
<gene>
    <name evidence="2" type="ORF">GPX89_35725</name>
</gene>
<dbReference type="Proteomes" id="UP000466794">
    <property type="component" value="Unassembled WGS sequence"/>
</dbReference>
<keyword evidence="3" id="KW-1185">Reference proteome</keyword>
<dbReference type="RefSeq" id="WP_157392184.1">
    <property type="nucleotide sequence ID" value="NZ_WRPP01000010.1"/>
</dbReference>
<feature type="signal peptide" evidence="1">
    <location>
        <begin position="1"/>
        <end position="30"/>
    </location>
</feature>
<evidence type="ECO:0008006" key="4">
    <source>
        <dbReference type="Google" id="ProtNLM"/>
    </source>
</evidence>
<keyword evidence="1" id="KW-0732">Signal</keyword>
<evidence type="ECO:0000256" key="1">
    <source>
        <dbReference type="SAM" id="SignalP"/>
    </source>
</evidence>
<feature type="chain" id="PRO_5029714544" description="Secreted protein" evidence="1">
    <location>
        <begin position="31"/>
        <end position="137"/>
    </location>
</feature>
<accession>A0A7K1V8Y5</accession>
<organism evidence="2 3">
    <name type="scientific">Nocardia terrae</name>
    <dbReference type="NCBI Taxonomy" id="2675851"/>
    <lineage>
        <taxon>Bacteria</taxon>
        <taxon>Bacillati</taxon>
        <taxon>Actinomycetota</taxon>
        <taxon>Actinomycetes</taxon>
        <taxon>Mycobacteriales</taxon>
        <taxon>Nocardiaceae</taxon>
        <taxon>Nocardia</taxon>
    </lineage>
</organism>
<reference evidence="2 3" key="1">
    <citation type="submission" date="2019-12" db="EMBL/GenBank/DDBJ databases">
        <title>Nocardia sp. nov. ET3-3 isolated from soil.</title>
        <authorList>
            <person name="Kanchanasin P."/>
            <person name="Tanasupawat S."/>
            <person name="Yuki M."/>
            <person name="Kudo T."/>
        </authorList>
    </citation>
    <scope>NUCLEOTIDE SEQUENCE [LARGE SCALE GENOMIC DNA]</scope>
    <source>
        <strain evidence="2 3">ET3-3</strain>
    </source>
</reference>
<evidence type="ECO:0000313" key="3">
    <source>
        <dbReference type="Proteomes" id="UP000466794"/>
    </source>
</evidence>